<dbReference type="GO" id="GO:0036430">
    <property type="term" value="F:CMP kinase activity"/>
    <property type="evidence" value="ECO:0007669"/>
    <property type="project" value="RHEA"/>
</dbReference>
<evidence type="ECO:0000313" key="11">
    <source>
        <dbReference type="Proteomes" id="UP000297737"/>
    </source>
</evidence>
<gene>
    <name evidence="8" type="primary">cmk</name>
    <name evidence="10" type="ORF">EUV02_08715</name>
</gene>
<keyword evidence="2 8" id="KW-0808">Transferase</keyword>
<evidence type="ECO:0000256" key="4">
    <source>
        <dbReference type="ARBA" id="ARBA00022777"/>
    </source>
</evidence>
<proteinExistence type="inferred from homology"/>
<dbReference type="GO" id="GO:0036431">
    <property type="term" value="F:dCMP kinase activity"/>
    <property type="evidence" value="ECO:0007669"/>
    <property type="project" value="InterPro"/>
</dbReference>
<dbReference type="EMBL" id="SIHO01000002">
    <property type="protein sequence ID" value="TFU03863.1"/>
    <property type="molecule type" value="Genomic_DNA"/>
</dbReference>
<keyword evidence="5 8" id="KW-0067">ATP-binding</keyword>
<dbReference type="InterPro" id="IPR027417">
    <property type="entry name" value="P-loop_NTPase"/>
</dbReference>
<comment type="similarity">
    <text evidence="1 8">Belongs to the cytidylate kinase family. Type 1 subfamily.</text>
</comment>
<keyword evidence="11" id="KW-1185">Reference proteome</keyword>
<accession>A0A4Y9EPQ9</accession>
<evidence type="ECO:0000256" key="6">
    <source>
        <dbReference type="ARBA" id="ARBA00047615"/>
    </source>
</evidence>
<evidence type="ECO:0000256" key="3">
    <source>
        <dbReference type="ARBA" id="ARBA00022741"/>
    </source>
</evidence>
<dbReference type="CDD" id="cd02020">
    <property type="entry name" value="CMPK"/>
    <property type="match status" value="1"/>
</dbReference>
<dbReference type="InterPro" id="IPR011994">
    <property type="entry name" value="Cytidylate_kinase_dom"/>
</dbReference>
<dbReference type="InterPro" id="IPR003136">
    <property type="entry name" value="Cytidylate_kin"/>
</dbReference>
<comment type="subcellular location">
    <subcellularLocation>
        <location evidence="8">Cytoplasm</location>
    </subcellularLocation>
</comment>
<comment type="caution">
    <text evidence="10">The sequence shown here is derived from an EMBL/GenBank/DDBJ whole genome shotgun (WGS) entry which is preliminary data.</text>
</comment>
<comment type="catalytic activity">
    <reaction evidence="7 8">
        <text>CMP + ATP = CDP + ADP</text>
        <dbReference type="Rhea" id="RHEA:11600"/>
        <dbReference type="ChEBI" id="CHEBI:30616"/>
        <dbReference type="ChEBI" id="CHEBI:58069"/>
        <dbReference type="ChEBI" id="CHEBI:60377"/>
        <dbReference type="ChEBI" id="CHEBI:456216"/>
        <dbReference type="EC" id="2.7.4.25"/>
    </reaction>
</comment>
<keyword evidence="4 8" id="KW-0418">Kinase</keyword>
<feature type="binding site" evidence="8">
    <location>
        <begin position="7"/>
        <end position="15"/>
    </location>
    <ligand>
        <name>ATP</name>
        <dbReference type="ChEBI" id="CHEBI:30616"/>
    </ligand>
</feature>
<organism evidence="10 11">
    <name type="scientific">Glacieibacterium arshaanense</name>
    <dbReference type="NCBI Taxonomy" id="2511025"/>
    <lineage>
        <taxon>Bacteria</taxon>
        <taxon>Pseudomonadati</taxon>
        <taxon>Pseudomonadota</taxon>
        <taxon>Alphaproteobacteria</taxon>
        <taxon>Sphingomonadales</taxon>
        <taxon>Sphingosinicellaceae</taxon>
        <taxon>Glacieibacterium</taxon>
    </lineage>
</organism>
<dbReference type="Gene3D" id="3.40.50.300">
    <property type="entry name" value="P-loop containing nucleotide triphosphate hydrolases"/>
    <property type="match status" value="1"/>
</dbReference>
<dbReference type="OrthoDB" id="9807434at2"/>
<dbReference type="GO" id="GO:0006220">
    <property type="term" value="P:pyrimidine nucleotide metabolic process"/>
    <property type="evidence" value="ECO:0007669"/>
    <property type="project" value="UniProtKB-UniRule"/>
</dbReference>
<name>A0A4Y9EPQ9_9SPHN</name>
<comment type="catalytic activity">
    <reaction evidence="6 8">
        <text>dCMP + ATP = dCDP + ADP</text>
        <dbReference type="Rhea" id="RHEA:25094"/>
        <dbReference type="ChEBI" id="CHEBI:30616"/>
        <dbReference type="ChEBI" id="CHEBI:57566"/>
        <dbReference type="ChEBI" id="CHEBI:58593"/>
        <dbReference type="ChEBI" id="CHEBI:456216"/>
        <dbReference type="EC" id="2.7.4.25"/>
    </reaction>
</comment>
<evidence type="ECO:0000256" key="1">
    <source>
        <dbReference type="ARBA" id="ARBA00009427"/>
    </source>
</evidence>
<dbReference type="Pfam" id="PF02224">
    <property type="entry name" value="Cytidylate_kin"/>
    <property type="match status" value="1"/>
</dbReference>
<evidence type="ECO:0000313" key="10">
    <source>
        <dbReference type="EMBL" id="TFU03863.1"/>
    </source>
</evidence>
<evidence type="ECO:0000256" key="5">
    <source>
        <dbReference type="ARBA" id="ARBA00022840"/>
    </source>
</evidence>
<protein>
    <recommendedName>
        <fullName evidence="8">Cytidylate kinase</fullName>
        <shortName evidence="8">CK</shortName>
        <ecNumber evidence="8">2.7.4.25</ecNumber>
    </recommendedName>
    <alternativeName>
        <fullName evidence="8">Cytidine monophosphate kinase</fullName>
        <shortName evidence="8">CMP kinase</shortName>
    </alternativeName>
</protein>
<dbReference type="NCBIfam" id="TIGR00017">
    <property type="entry name" value="cmk"/>
    <property type="match status" value="1"/>
</dbReference>
<dbReference type="AlphaFoldDB" id="A0A4Y9EPQ9"/>
<dbReference type="HAMAP" id="MF_00238">
    <property type="entry name" value="Cytidyl_kinase_type1"/>
    <property type="match status" value="1"/>
</dbReference>
<dbReference type="CDD" id="cd02019">
    <property type="entry name" value="NK"/>
    <property type="match status" value="1"/>
</dbReference>
<dbReference type="Proteomes" id="UP000297737">
    <property type="component" value="Unassembled WGS sequence"/>
</dbReference>
<dbReference type="RefSeq" id="WP_135246456.1">
    <property type="nucleotide sequence ID" value="NZ_SIHO01000002.1"/>
</dbReference>
<evidence type="ECO:0000259" key="9">
    <source>
        <dbReference type="Pfam" id="PF02224"/>
    </source>
</evidence>
<feature type="domain" description="Cytidylate kinase" evidence="9">
    <location>
        <begin position="3"/>
        <end position="203"/>
    </location>
</feature>
<sequence>MIIAVDGPAASGKGTIARALGRQFGLPHLDSGKLYRAVALAMLRAGLDPGDAAAATTAAQALDIALLDAPELTLDTTAFAASIVSAHPGVRAALVARQRAFADQPDGAVIDGRDIGTVIAPHATAKLFVTASPQVRAARRHAELAGRGEAVALETVLADILARDARDSNRAVSPLVQAADAALLDTSEMSIDAAVERAVALVKAQLAAAA</sequence>
<keyword evidence="3 8" id="KW-0547">Nucleotide-binding</keyword>
<keyword evidence="8" id="KW-0963">Cytoplasm</keyword>
<evidence type="ECO:0000256" key="2">
    <source>
        <dbReference type="ARBA" id="ARBA00022679"/>
    </source>
</evidence>
<evidence type="ECO:0000256" key="8">
    <source>
        <dbReference type="HAMAP-Rule" id="MF_00238"/>
    </source>
</evidence>
<dbReference type="GO" id="GO:0005737">
    <property type="term" value="C:cytoplasm"/>
    <property type="evidence" value="ECO:0007669"/>
    <property type="project" value="UniProtKB-SubCell"/>
</dbReference>
<reference evidence="10 11" key="1">
    <citation type="submission" date="2019-02" db="EMBL/GenBank/DDBJ databases">
        <title>Polymorphobacter sp. isolated from the lake at the Tibet of China.</title>
        <authorList>
            <person name="Li A."/>
        </authorList>
    </citation>
    <scope>NUCLEOTIDE SEQUENCE [LARGE SCALE GENOMIC DNA]</scope>
    <source>
        <strain evidence="10 11">DJ1R-1</strain>
    </source>
</reference>
<dbReference type="SUPFAM" id="SSF52540">
    <property type="entry name" value="P-loop containing nucleoside triphosphate hydrolases"/>
    <property type="match status" value="1"/>
</dbReference>
<dbReference type="GO" id="GO:0005524">
    <property type="term" value="F:ATP binding"/>
    <property type="evidence" value="ECO:0007669"/>
    <property type="project" value="UniProtKB-UniRule"/>
</dbReference>
<evidence type="ECO:0000256" key="7">
    <source>
        <dbReference type="ARBA" id="ARBA00048478"/>
    </source>
</evidence>
<dbReference type="EC" id="2.7.4.25" evidence="8"/>